<dbReference type="EMBL" id="JAFBMS010000023">
    <property type="protein sequence ID" value="KAG9343472.1"/>
    <property type="molecule type" value="Genomic_DNA"/>
</dbReference>
<keyword evidence="2" id="KW-1185">Reference proteome</keyword>
<gene>
    <name evidence="1" type="ORF">JZ751_013638</name>
</gene>
<proteinExistence type="predicted"/>
<name>A0A8T2P1E8_9TELE</name>
<dbReference type="AlphaFoldDB" id="A0A8T2P1E8"/>
<evidence type="ECO:0000313" key="1">
    <source>
        <dbReference type="EMBL" id="KAG9343472.1"/>
    </source>
</evidence>
<reference evidence="1" key="1">
    <citation type="thesis" date="2021" institute="BYU ScholarsArchive" country="Provo, UT, USA">
        <title>Applications of and Algorithms for Genome Assembly and Genomic Analyses with an Emphasis on Marine Teleosts.</title>
        <authorList>
            <person name="Pickett B.D."/>
        </authorList>
    </citation>
    <scope>NUCLEOTIDE SEQUENCE</scope>
    <source>
        <strain evidence="1">HI-2016</strain>
    </source>
</reference>
<sequence>MIVLLFVIRFMDAGVELILYGLSEFKSSHSPLFAPRQKREWDRETGLLVGNGLPLGCHADGPKIMYHVLSGQMWNRGDNISFRRRDHSCRSESSAPFYSARPICMYQCPFTACQLTPPLTAPLLYADGPDKDSSGDAAFSWSVGNRSFSILGIMTNCDLSVSTFTLNSRPARFITSSLVHLWYPRRYLGSSCRTEKQKSVICRKQSKK</sequence>
<dbReference type="Proteomes" id="UP000824540">
    <property type="component" value="Unassembled WGS sequence"/>
</dbReference>
<comment type="caution">
    <text evidence="1">The sequence shown here is derived from an EMBL/GenBank/DDBJ whole genome shotgun (WGS) entry which is preliminary data.</text>
</comment>
<accession>A0A8T2P1E8</accession>
<protein>
    <submittedName>
        <fullName evidence="1">Uncharacterized protein</fullName>
    </submittedName>
</protein>
<evidence type="ECO:0000313" key="2">
    <source>
        <dbReference type="Proteomes" id="UP000824540"/>
    </source>
</evidence>
<organism evidence="1 2">
    <name type="scientific">Albula glossodonta</name>
    <name type="common">roundjaw bonefish</name>
    <dbReference type="NCBI Taxonomy" id="121402"/>
    <lineage>
        <taxon>Eukaryota</taxon>
        <taxon>Metazoa</taxon>
        <taxon>Chordata</taxon>
        <taxon>Craniata</taxon>
        <taxon>Vertebrata</taxon>
        <taxon>Euteleostomi</taxon>
        <taxon>Actinopterygii</taxon>
        <taxon>Neopterygii</taxon>
        <taxon>Teleostei</taxon>
        <taxon>Albuliformes</taxon>
        <taxon>Albulidae</taxon>
        <taxon>Albula</taxon>
    </lineage>
</organism>